<proteinExistence type="inferred from homology"/>
<dbReference type="SUPFAM" id="SSF51621">
    <property type="entry name" value="Phosphoenolpyruvate/pyruvate domain"/>
    <property type="match status" value="1"/>
</dbReference>
<dbReference type="InterPro" id="IPR015813">
    <property type="entry name" value="Pyrv/PenolPyrv_kinase-like_dom"/>
</dbReference>
<protein>
    <submittedName>
        <fullName evidence="5">Aldolase</fullName>
    </submittedName>
</protein>
<organism evidence="5 6">
    <name type="scientific">Corynebacterium glutamicum</name>
    <name type="common">Brevibacterium saccharolyticum</name>
    <dbReference type="NCBI Taxonomy" id="1718"/>
    <lineage>
        <taxon>Bacteria</taxon>
        <taxon>Bacillati</taxon>
        <taxon>Actinomycetota</taxon>
        <taxon>Actinomycetes</taxon>
        <taxon>Mycobacteriales</taxon>
        <taxon>Corynebacteriaceae</taxon>
        <taxon>Corynebacterium</taxon>
    </lineage>
</organism>
<keyword evidence="2" id="KW-0479">Metal-binding</keyword>
<dbReference type="GO" id="GO:0016832">
    <property type="term" value="F:aldehyde-lyase activity"/>
    <property type="evidence" value="ECO:0007669"/>
    <property type="project" value="TreeGrafter"/>
</dbReference>
<gene>
    <name evidence="5" type="ORF">AUP69_09890</name>
</gene>
<dbReference type="GO" id="GO:0046872">
    <property type="term" value="F:metal ion binding"/>
    <property type="evidence" value="ECO:0007669"/>
    <property type="project" value="UniProtKB-KW"/>
</dbReference>
<keyword evidence="3" id="KW-0456">Lyase</keyword>
<evidence type="ECO:0000313" key="5">
    <source>
        <dbReference type="EMBL" id="OKX79387.1"/>
    </source>
</evidence>
<dbReference type="AlphaFoldDB" id="A0AB36IC77"/>
<evidence type="ECO:0000313" key="6">
    <source>
        <dbReference type="Proteomes" id="UP000186091"/>
    </source>
</evidence>
<dbReference type="EMBL" id="LOQT01000023">
    <property type="protein sequence ID" value="OKX79387.1"/>
    <property type="molecule type" value="Genomic_DNA"/>
</dbReference>
<dbReference type="GO" id="GO:0005737">
    <property type="term" value="C:cytoplasm"/>
    <property type="evidence" value="ECO:0007669"/>
    <property type="project" value="TreeGrafter"/>
</dbReference>
<evidence type="ECO:0000256" key="2">
    <source>
        <dbReference type="ARBA" id="ARBA00022723"/>
    </source>
</evidence>
<feature type="domain" description="HpcH/HpaI aldolase/citrate lyase" evidence="4">
    <location>
        <begin position="20"/>
        <end position="246"/>
    </location>
</feature>
<dbReference type="InterPro" id="IPR050251">
    <property type="entry name" value="HpcH-HpaI_aldolase"/>
</dbReference>
<reference evidence="5 6" key="1">
    <citation type="submission" date="2015-12" db="EMBL/GenBank/DDBJ databases">
        <title>Genome sequence of Corynebacterium AS 1.542.</title>
        <authorList>
            <person name="Yang J."/>
            <person name="Yang S."/>
        </authorList>
    </citation>
    <scope>NUCLEOTIDE SEQUENCE [LARGE SCALE GENOMIC DNA]</scope>
    <source>
        <strain evidence="5 6">AS 1.542</strain>
    </source>
</reference>
<evidence type="ECO:0000256" key="3">
    <source>
        <dbReference type="ARBA" id="ARBA00023239"/>
    </source>
</evidence>
<dbReference type="InterPro" id="IPR005000">
    <property type="entry name" value="Aldolase/citrate-lyase_domain"/>
</dbReference>
<dbReference type="RefSeq" id="WP_003857275.1">
    <property type="nucleotide sequence ID" value="NZ_JAAOYN010000001.1"/>
</dbReference>
<dbReference type="Pfam" id="PF03328">
    <property type="entry name" value="HpcH_HpaI"/>
    <property type="match status" value="1"/>
</dbReference>
<comment type="caution">
    <text evidence="5">The sequence shown here is derived from an EMBL/GenBank/DDBJ whole genome shotgun (WGS) entry which is preliminary data.</text>
</comment>
<sequence length="266" mass="29004">MNNKILQRLRAGEISRGVNIQSNGPEIVEMVGHAGFDHVMIDWEHGSFGTVSVVSMIRAAQYAQVTPIVRVPSNDEVWIKRVLDAGALGVVVPHISTKAQALRAVGSARYRGTEGAAADVGARGACPSVRAANHMAKDWKSFTTWSNDNVFVAVAIESPEGVSNVDQILQVPGIDAIFLGTFDLAHDMGFYGDNSAPEIVEKVTRIVEVSKSSGVPLFATLYRGRTDEEVRKEVEFWRSLGAEIFNTISDRRLIVQGLEDRLSQVN</sequence>
<dbReference type="InterPro" id="IPR040442">
    <property type="entry name" value="Pyrv_kinase-like_dom_sf"/>
</dbReference>
<dbReference type="PANTHER" id="PTHR30502">
    <property type="entry name" value="2-KETO-3-DEOXY-L-RHAMNONATE ALDOLASE"/>
    <property type="match status" value="1"/>
</dbReference>
<evidence type="ECO:0000259" key="4">
    <source>
        <dbReference type="Pfam" id="PF03328"/>
    </source>
</evidence>
<accession>A0AB36IC77</accession>
<dbReference type="Proteomes" id="UP000186091">
    <property type="component" value="Unassembled WGS sequence"/>
</dbReference>
<evidence type="ECO:0000256" key="1">
    <source>
        <dbReference type="ARBA" id="ARBA00005568"/>
    </source>
</evidence>
<comment type="similarity">
    <text evidence="1">Belongs to the HpcH/HpaI aldolase family.</text>
</comment>
<name>A0AB36IC77_CORGT</name>
<dbReference type="PANTHER" id="PTHR30502:SF0">
    <property type="entry name" value="PHOSPHOENOLPYRUVATE CARBOXYLASE FAMILY PROTEIN"/>
    <property type="match status" value="1"/>
</dbReference>
<dbReference type="Gene3D" id="3.20.20.60">
    <property type="entry name" value="Phosphoenolpyruvate-binding domains"/>
    <property type="match status" value="1"/>
</dbReference>